<comment type="caution">
    <text evidence="9">The sequence shown here is derived from an EMBL/GenBank/DDBJ whole genome shotgun (WGS) entry which is preliminary data.</text>
</comment>
<evidence type="ECO:0000259" key="8">
    <source>
        <dbReference type="PROSITE" id="PS50048"/>
    </source>
</evidence>
<keyword evidence="6" id="KW-0539">Nucleus</keyword>
<dbReference type="GeneID" id="19176538"/>
<dbReference type="OrthoDB" id="3163292at2759"/>
<dbReference type="PROSITE" id="PS50048">
    <property type="entry name" value="ZN2_CY6_FUNGAL_2"/>
    <property type="match status" value="1"/>
</dbReference>
<dbReference type="HOGENOM" id="CLU_011455_3_2_1"/>
<dbReference type="SMART" id="SM00906">
    <property type="entry name" value="Fungal_trans"/>
    <property type="match status" value="1"/>
</dbReference>
<dbReference type="PROSITE" id="PS00463">
    <property type="entry name" value="ZN2_CY6_FUNGAL_1"/>
    <property type="match status" value="1"/>
</dbReference>
<evidence type="ECO:0000256" key="6">
    <source>
        <dbReference type="ARBA" id="ARBA00023242"/>
    </source>
</evidence>
<dbReference type="GO" id="GO:0008270">
    <property type="term" value="F:zinc ion binding"/>
    <property type="evidence" value="ECO:0007669"/>
    <property type="project" value="InterPro"/>
</dbReference>
<evidence type="ECO:0000256" key="5">
    <source>
        <dbReference type="ARBA" id="ARBA00023163"/>
    </source>
</evidence>
<dbReference type="VEuPathDB" id="FungiDB:A1O7_01927"/>
<feature type="domain" description="Zn(2)-C6 fungal-type" evidence="8">
    <location>
        <begin position="5"/>
        <end position="38"/>
    </location>
</feature>
<name>W9WLR7_9EURO</name>
<evidence type="ECO:0000256" key="2">
    <source>
        <dbReference type="ARBA" id="ARBA00022723"/>
    </source>
</evidence>
<dbReference type="GO" id="GO:0000976">
    <property type="term" value="F:transcription cis-regulatory region binding"/>
    <property type="evidence" value="ECO:0007669"/>
    <property type="project" value="TreeGrafter"/>
</dbReference>
<dbReference type="InterPro" id="IPR001138">
    <property type="entry name" value="Zn2Cys6_DnaBD"/>
</dbReference>
<organism evidence="9 10">
    <name type="scientific">Cladophialophora yegresii CBS 114405</name>
    <dbReference type="NCBI Taxonomy" id="1182544"/>
    <lineage>
        <taxon>Eukaryota</taxon>
        <taxon>Fungi</taxon>
        <taxon>Dikarya</taxon>
        <taxon>Ascomycota</taxon>
        <taxon>Pezizomycotina</taxon>
        <taxon>Eurotiomycetes</taxon>
        <taxon>Chaetothyriomycetidae</taxon>
        <taxon>Chaetothyriales</taxon>
        <taxon>Herpotrichiellaceae</taxon>
        <taxon>Cladophialophora</taxon>
    </lineage>
</organism>
<reference evidence="9 10" key="1">
    <citation type="submission" date="2013-03" db="EMBL/GenBank/DDBJ databases">
        <title>The Genome Sequence of Cladophialophora yegresii CBS 114405.</title>
        <authorList>
            <consortium name="The Broad Institute Genomics Platform"/>
            <person name="Cuomo C."/>
            <person name="de Hoog S."/>
            <person name="Gorbushina A."/>
            <person name="Walker B."/>
            <person name="Young S.K."/>
            <person name="Zeng Q."/>
            <person name="Gargeya S."/>
            <person name="Fitzgerald M."/>
            <person name="Haas B."/>
            <person name="Abouelleil A."/>
            <person name="Allen A.W."/>
            <person name="Alvarado L."/>
            <person name="Arachchi H.M."/>
            <person name="Berlin A.M."/>
            <person name="Chapman S.B."/>
            <person name="Gainer-Dewar J."/>
            <person name="Goldberg J."/>
            <person name="Griggs A."/>
            <person name="Gujja S."/>
            <person name="Hansen M."/>
            <person name="Howarth C."/>
            <person name="Imamovic A."/>
            <person name="Ireland A."/>
            <person name="Larimer J."/>
            <person name="McCowan C."/>
            <person name="Murphy C."/>
            <person name="Pearson M."/>
            <person name="Poon T.W."/>
            <person name="Priest M."/>
            <person name="Roberts A."/>
            <person name="Saif S."/>
            <person name="Shea T."/>
            <person name="Sisk P."/>
            <person name="Sykes S."/>
            <person name="Wortman J."/>
            <person name="Nusbaum C."/>
            <person name="Birren B."/>
        </authorList>
    </citation>
    <scope>NUCLEOTIDE SEQUENCE [LARGE SCALE GENOMIC DNA]</scope>
    <source>
        <strain evidence="9 10">CBS 114405</strain>
    </source>
</reference>
<dbReference type="EMBL" id="AMGW01000001">
    <property type="protein sequence ID" value="EXJ65586.1"/>
    <property type="molecule type" value="Genomic_DNA"/>
</dbReference>
<dbReference type="CDD" id="cd00067">
    <property type="entry name" value="GAL4"/>
    <property type="match status" value="1"/>
</dbReference>
<feature type="region of interest" description="Disordered" evidence="7">
    <location>
        <begin position="61"/>
        <end position="89"/>
    </location>
</feature>
<dbReference type="SMART" id="SM00066">
    <property type="entry name" value="GAL4"/>
    <property type="match status" value="1"/>
</dbReference>
<evidence type="ECO:0000256" key="3">
    <source>
        <dbReference type="ARBA" id="ARBA00023015"/>
    </source>
</evidence>
<evidence type="ECO:0000256" key="7">
    <source>
        <dbReference type="SAM" id="MobiDB-lite"/>
    </source>
</evidence>
<gene>
    <name evidence="9" type="ORF">A1O7_01927</name>
</gene>
<keyword evidence="10" id="KW-1185">Reference proteome</keyword>
<dbReference type="Gene3D" id="4.10.240.10">
    <property type="entry name" value="Zn(2)-C6 fungal-type DNA-binding domain"/>
    <property type="match status" value="1"/>
</dbReference>
<dbReference type="PANTHER" id="PTHR31845">
    <property type="entry name" value="FINGER DOMAIN PROTEIN, PUTATIVE-RELATED"/>
    <property type="match status" value="1"/>
</dbReference>
<evidence type="ECO:0000256" key="4">
    <source>
        <dbReference type="ARBA" id="ARBA00023125"/>
    </source>
</evidence>
<evidence type="ECO:0000313" key="10">
    <source>
        <dbReference type="Proteomes" id="UP000019473"/>
    </source>
</evidence>
<dbReference type="SUPFAM" id="SSF57701">
    <property type="entry name" value="Zn2/Cys6 DNA-binding domain"/>
    <property type="match status" value="1"/>
</dbReference>
<dbReference type="InterPro" id="IPR007219">
    <property type="entry name" value="XnlR_reg_dom"/>
</dbReference>
<evidence type="ECO:0000313" key="9">
    <source>
        <dbReference type="EMBL" id="EXJ65586.1"/>
    </source>
</evidence>
<dbReference type="Proteomes" id="UP000019473">
    <property type="component" value="Unassembled WGS sequence"/>
</dbReference>
<protein>
    <recommendedName>
        <fullName evidence="8">Zn(2)-C6 fungal-type domain-containing protein</fullName>
    </recommendedName>
</protein>
<dbReference type="STRING" id="1182544.W9WLR7"/>
<dbReference type="InterPro" id="IPR036864">
    <property type="entry name" value="Zn2-C6_fun-type_DNA-bd_sf"/>
</dbReference>
<proteinExistence type="predicted"/>
<sequence>MRAKACTKCRQWKARCEYGEDDSAGCSRCRALKLPCVFDASFKRTSRAKSLQMMSSRIEELQEALREKSPSNGSSSQTREHNETLPLNDWSPQLPSIVNTIAVAEPPMPDLQPIPPAPSISSAGTTSTGYRTLGNVSLTYGQINEHFKTYFARCHQYLPFKMTTHSPDPIYTKSPLLFWVICTTAASWRLRCELAPAVKAMLADSIYSFPRSVEQVQALLIMSMWPFPVSSVMEDVSHYYCCLATQMALHLGLHRPTQTHLHEHGMEERENARAVGEEVKTTTWLSCFIVNQKLSAIRGLPPSILIDVHLLNAFEKRSINVRLSQLCRIFHVLMQANLAISANGSTPSGMLEPEQRLNTIKSWAEHFLILEQQHLQGMDNVVKIAFLSSRLQLWSFALLDDMPVSSSLIAFIDNARRDASVLIESCYSQNLSIVPACIRHAMCYSAFILVKILRSGYSSESEVLQDDVERVRQALSTTSGTPDDTHHKACETLRRLLYIEDKKLSPPIHTRMGASVVYDLLRIYAEDKYCNVPNHGAENPVIDLEGLDWNFLDMLG</sequence>
<keyword evidence="4" id="KW-0238">DNA-binding</keyword>
<dbReference type="GO" id="GO:0000981">
    <property type="term" value="F:DNA-binding transcription factor activity, RNA polymerase II-specific"/>
    <property type="evidence" value="ECO:0007669"/>
    <property type="project" value="InterPro"/>
</dbReference>
<dbReference type="GO" id="GO:0006351">
    <property type="term" value="P:DNA-templated transcription"/>
    <property type="evidence" value="ECO:0007669"/>
    <property type="project" value="InterPro"/>
</dbReference>
<dbReference type="GO" id="GO:0005634">
    <property type="term" value="C:nucleus"/>
    <property type="evidence" value="ECO:0007669"/>
    <property type="project" value="UniProtKB-SubCell"/>
</dbReference>
<dbReference type="CDD" id="cd12148">
    <property type="entry name" value="fungal_TF_MHR"/>
    <property type="match status" value="1"/>
</dbReference>
<keyword evidence="3" id="KW-0805">Transcription regulation</keyword>
<evidence type="ECO:0000256" key="1">
    <source>
        <dbReference type="ARBA" id="ARBA00004123"/>
    </source>
</evidence>
<dbReference type="Pfam" id="PF04082">
    <property type="entry name" value="Fungal_trans"/>
    <property type="match status" value="1"/>
</dbReference>
<dbReference type="InterPro" id="IPR051089">
    <property type="entry name" value="prtT"/>
</dbReference>
<dbReference type="AlphaFoldDB" id="W9WLR7"/>
<dbReference type="PANTHER" id="PTHR31845:SF21">
    <property type="entry name" value="REGULATORY PROTEIN LEU3"/>
    <property type="match status" value="1"/>
</dbReference>
<dbReference type="RefSeq" id="XP_007754153.1">
    <property type="nucleotide sequence ID" value="XM_007755963.1"/>
</dbReference>
<keyword evidence="2" id="KW-0479">Metal-binding</keyword>
<dbReference type="Pfam" id="PF00172">
    <property type="entry name" value="Zn_clus"/>
    <property type="match status" value="1"/>
</dbReference>
<dbReference type="eggNOG" id="ENOG502QPVP">
    <property type="taxonomic scope" value="Eukaryota"/>
</dbReference>
<keyword evidence="5" id="KW-0804">Transcription</keyword>
<accession>W9WLR7</accession>
<comment type="subcellular location">
    <subcellularLocation>
        <location evidence="1">Nucleus</location>
    </subcellularLocation>
</comment>